<accession>V4M5V6</accession>
<evidence type="ECO:0000259" key="6">
    <source>
        <dbReference type="PROSITE" id="PS51473"/>
    </source>
</evidence>
<dbReference type="Pfam" id="PF01657">
    <property type="entry name" value="Stress-antifung"/>
    <property type="match status" value="1"/>
</dbReference>
<dbReference type="EMBL" id="KI517408">
    <property type="protein sequence ID" value="ESQ47678.1"/>
    <property type="molecule type" value="Genomic_DNA"/>
</dbReference>
<dbReference type="OMA" id="HHICINS"/>
<proteinExistence type="inferred from homology"/>
<keyword evidence="3" id="KW-0732">Signal</keyword>
<evidence type="ECO:0000256" key="5">
    <source>
        <dbReference type="ARBA" id="ARBA00038515"/>
    </source>
</evidence>
<dbReference type="AlphaFoldDB" id="V4M5V6"/>
<dbReference type="Proteomes" id="UP000030689">
    <property type="component" value="Unassembled WGS sequence"/>
</dbReference>
<dbReference type="FunFam" id="3.30.430.20:FF:000007">
    <property type="entry name" value="Cysteine-rich receptor-like protein kinase 11"/>
    <property type="match status" value="1"/>
</dbReference>
<gene>
    <name evidence="7" type="ORF">EUTSA_v10022109mg</name>
</gene>
<dbReference type="eggNOG" id="ENOG502QPWH">
    <property type="taxonomic scope" value="Eukaryota"/>
</dbReference>
<dbReference type="PANTHER" id="PTHR32411:SF54">
    <property type="entry name" value="CYSTEINE-RICH REPEAT SECRETORY PROTEIN 29-RELATED"/>
    <property type="match status" value="1"/>
</dbReference>
<dbReference type="InterPro" id="IPR050581">
    <property type="entry name" value="CRR_secretory_protein"/>
</dbReference>
<evidence type="ECO:0000256" key="2">
    <source>
        <dbReference type="ARBA" id="ARBA00022525"/>
    </source>
</evidence>
<dbReference type="PROSITE" id="PS51473">
    <property type="entry name" value="GNK2"/>
    <property type="match status" value="1"/>
</dbReference>
<dbReference type="Gene3D" id="3.30.430.20">
    <property type="entry name" value="Gnk2 domain, C-X8-C-X2-C motif"/>
    <property type="match status" value="1"/>
</dbReference>
<evidence type="ECO:0000256" key="1">
    <source>
        <dbReference type="ARBA" id="ARBA00004613"/>
    </source>
</evidence>
<evidence type="ECO:0000256" key="3">
    <source>
        <dbReference type="ARBA" id="ARBA00022729"/>
    </source>
</evidence>
<keyword evidence="2" id="KW-0964">Secreted</keyword>
<keyword evidence="4" id="KW-0677">Repeat</keyword>
<feature type="domain" description="Gnk2-homologous" evidence="6">
    <location>
        <begin position="114"/>
        <end position="226"/>
    </location>
</feature>
<reference evidence="7 8" key="1">
    <citation type="journal article" date="2013" name="Front. Plant Sci.">
        <title>The Reference Genome of the Halophytic Plant Eutrema salsugineum.</title>
        <authorList>
            <person name="Yang R."/>
            <person name="Jarvis D.E."/>
            <person name="Chen H."/>
            <person name="Beilstein M.A."/>
            <person name="Grimwood J."/>
            <person name="Jenkins J."/>
            <person name="Shu S."/>
            <person name="Prochnik S."/>
            <person name="Xin M."/>
            <person name="Ma C."/>
            <person name="Schmutz J."/>
            <person name="Wing R.A."/>
            <person name="Mitchell-Olds T."/>
            <person name="Schumaker K.S."/>
            <person name="Wang X."/>
        </authorList>
    </citation>
    <scope>NUCLEOTIDE SEQUENCE [LARGE SCALE GENOMIC DNA]</scope>
</reference>
<dbReference type="GO" id="GO:0005576">
    <property type="term" value="C:extracellular region"/>
    <property type="evidence" value="ECO:0007669"/>
    <property type="project" value="UniProtKB-SubCell"/>
</dbReference>
<name>V4M5V6_EUTSA</name>
<dbReference type="CDD" id="cd23509">
    <property type="entry name" value="Gnk2-like"/>
    <property type="match status" value="1"/>
</dbReference>
<organism evidence="7 8">
    <name type="scientific">Eutrema salsugineum</name>
    <name type="common">Saltwater cress</name>
    <name type="synonym">Sisymbrium salsugineum</name>
    <dbReference type="NCBI Taxonomy" id="72664"/>
    <lineage>
        <taxon>Eukaryota</taxon>
        <taxon>Viridiplantae</taxon>
        <taxon>Streptophyta</taxon>
        <taxon>Embryophyta</taxon>
        <taxon>Tracheophyta</taxon>
        <taxon>Spermatophyta</taxon>
        <taxon>Magnoliopsida</taxon>
        <taxon>eudicotyledons</taxon>
        <taxon>Gunneridae</taxon>
        <taxon>Pentapetalae</taxon>
        <taxon>rosids</taxon>
        <taxon>malvids</taxon>
        <taxon>Brassicales</taxon>
        <taxon>Brassicaceae</taxon>
        <taxon>Eutremeae</taxon>
        <taxon>Eutrema</taxon>
    </lineage>
</organism>
<protein>
    <recommendedName>
        <fullName evidence="6">Gnk2-homologous domain-containing protein</fullName>
    </recommendedName>
</protein>
<dbReference type="InterPro" id="IPR002902">
    <property type="entry name" value="GNK2"/>
</dbReference>
<dbReference type="KEGG" id="eus:EUTSA_v10022109mg"/>
<comment type="similarity">
    <text evidence="5">Belongs to the cysteine-rich repeat secretory protein family.</text>
</comment>
<evidence type="ECO:0000313" key="8">
    <source>
        <dbReference type="Proteomes" id="UP000030689"/>
    </source>
</evidence>
<dbReference type="Gramene" id="ESQ47678">
    <property type="protein sequence ID" value="ESQ47678"/>
    <property type="gene ID" value="EUTSA_v10022109mg"/>
</dbReference>
<dbReference type="STRING" id="72664.V4M5V6"/>
<dbReference type="InterPro" id="IPR038408">
    <property type="entry name" value="GNK2_sf"/>
</dbReference>
<keyword evidence="8" id="KW-1185">Reference proteome</keyword>
<evidence type="ECO:0000313" key="7">
    <source>
        <dbReference type="EMBL" id="ESQ47678.1"/>
    </source>
</evidence>
<comment type="subcellular location">
    <subcellularLocation>
        <location evidence="1">Secreted</location>
    </subcellularLocation>
</comment>
<dbReference type="PANTHER" id="PTHR32411">
    <property type="entry name" value="CYSTEINE-RICH REPEAT SECRETORY PROTEIN 38-RELATED"/>
    <property type="match status" value="1"/>
</dbReference>
<sequence>MYSSSSVSKRFVSVSILAVVAIPLVFMRSVLSLSQTIALNQTNEYLHHKCINSQGTYNSGSPYEESLNRVVRSISNGIFAVLGRRCPKNKGGIIWYDNCVLEISSVNTLAKIDYQNYFYLFNAKDMSDNIDSFNKNTKALLYKLKEKANSKENNAGKDNTVYAAGENVFGTKKLYAMVQCRKDLSPDECNVCLNWILPMLPKCCNGKQGGRVLSTSCNFRYELYPFVKT</sequence>
<evidence type="ECO:0000256" key="4">
    <source>
        <dbReference type="ARBA" id="ARBA00022737"/>
    </source>
</evidence>